<accession>B6XSB3</accession>
<dbReference type="EMBL" id="ABXY01000001">
    <property type="protein sequence ID" value="EEB22485.1"/>
    <property type="molecule type" value="Genomic_DNA"/>
</dbReference>
<proteinExistence type="predicted"/>
<reference evidence="1 2" key="1">
    <citation type="submission" date="2008-10" db="EMBL/GenBank/DDBJ databases">
        <title>Draft genome sequence of Bifidobacterium catenulatum (DSM 16992).</title>
        <authorList>
            <person name="Sudarsanam P."/>
            <person name="Ley R."/>
            <person name="Guruge J."/>
            <person name="Turnbaugh P.J."/>
            <person name="Mahowald M."/>
            <person name="Liep D."/>
            <person name="Gordon J."/>
        </authorList>
    </citation>
    <scope>NUCLEOTIDE SEQUENCE [LARGE SCALE GENOMIC DNA]</scope>
    <source>
        <strain evidence="1 2">DSM 16992</strain>
    </source>
</reference>
<dbReference type="Proteomes" id="UP000003882">
    <property type="component" value="Unassembled WGS sequence"/>
</dbReference>
<dbReference type="AlphaFoldDB" id="B6XSB3"/>
<protein>
    <recommendedName>
        <fullName evidence="3">LacI family transcriptional regulator</fullName>
    </recommendedName>
</protein>
<evidence type="ECO:0008006" key="3">
    <source>
        <dbReference type="Google" id="ProtNLM"/>
    </source>
</evidence>
<dbReference type="InterPro" id="IPR028082">
    <property type="entry name" value="Peripla_BP_I"/>
</dbReference>
<evidence type="ECO:0000313" key="2">
    <source>
        <dbReference type="Proteomes" id="UP000003882"/>
    </source>
</evidence>
<sequence length="66" mass="7083">MFHVKLALSTAAYPNLTAMGRDVVDTGKQAAELLLKLIDGERVGHLMEESYELRARASTGPAPAAE</sequence>
<comment type="caution">
    <text evidence="1">The sequence shown here is derived from an EMBL/GenBank/DDBJ whole genome shotgun (WGS) entry which is preliminary data.</text>
</comment>
<dbReference type="SUPFAM" id="SSF53822">
    <property type="entry name" value="Periplasmic binding protein-like I"/>
    <property type="match status" value="1"/>
</dbReference>
<name>B6XSB3_9BIFI</name>
<gene>
    <name evidence="1" type="ORF">BIFCAT_00120</name>
</gene>
<organism evidence="1 2">
    <name type="scientific">Bifidobacterium catenulatum DSM 16992 = JCM 1194 = LMG 11043</name>
    <dbReference type="NCBI Taxonomy" id="566552"/>
    <lineage>
        <taxon>Bacteria</taxon>
        <taxon>Bacillati</taxon>
        <taxon>Actinomycetota</taxon>
        <taxon>Actinomycetes</taxon>
        <taxon>Bifidobacteriales</taxon>
        <taxon>Bifidobacteriaceae</taxon>
        <taxon>Bifidobacterium</taxon>
    </lineage>
</organism>
<evidence type="ECO:0000313" key="1">
    <source>
        <dbReference type="EMBL" id="EEB22485.1"/>
    </source>
</evidence>
<reference evidence="1 2" key="2">
    <citation type="submission" date="2008-10" db="EMBL/GenBank/DDBJ databases">
        <authorList>
            <person name="Fulton L."/>
            <person name="Clifton S."/>
            <person name="Fulton B."/>
            <person name="Xu J."/>
            <person name="Minx P."/>
            <person name="Pepin K.H."/>
            <person name="Johnson M."/>
            <person name="Bhonagiri V."/>
            <person name="Nash W.E."/>
            <person name="Mardis E.R."/>
            <person name="Wilson R.K."/>
        </authorList>
    </citation>
    <scope>NUCLEOTIDE SEQUENCE [LARGE SCALE GENOMIC DNA]</scope>
    <source>
        <strain evidence="1 2">DSM 16992</strain>
    </source>
</reference>